<geneLocation type="plasmid" evidence="2">
    <name>pldw-31</name>
</geneLocation>
<proteinExistence type="predicted"/>
<dbReference type="OrthoDB" id="2678260at2"/>
<sequence length="213" mass="24637">MLKLIVDNTHLEDEYTAPTCRANCELFDPITEECGVKHNINPDDPLLASRCGDMIYKDEEDTSVYLPSTPDFEGEALIEDGFEEDLEEEMFLTLNGETFDELQSKYPVEPDYPSKREDATWFISNDKSFGCWLINKSKKRFMVIENEKYPEKGWSRNIYKSPYPLHDHKAALEIASKMAWYVDEEGYGQYVLLCNGKVSMLSATKPINWETLK</sequence>
<dbReference type="RefSeq" id="WP_128527090.1">
    <property type="nucleotide sequence ID" value="NZ_CP026119.1"/>
</dbReference>
<organism evidence="1 2">
    <name type="scientific">Halobacillus litoralis</name>
    <dbReference type="NCBI Taxonomy" id="45668"/>
    <lineage>
        <taxon>Bacteria</taxon>
        <taxon>Bacillati</taxon>
        <taxon>Bacillota</taxon>
        <taxon>Bacilli</taxon>
        <taxon>Bacillales</taxon>
        <taxon>Bacillaceae</taxon>
        <taxon>Halobacillus</taxon>
    </lineage>
</organism>
<evidence type="ECO:0000313" key="1">
    <source>
        <dbReference type="EMBL" id="QAS54862.1"/>
    </source>
</evidence>
<reference evidence="1 2" key="1">
    <citation type="submission" date="2018-01" db="EMBL/GenBank/DDBJ databases">
        <title>The whole genome sequencing and assembly of Halobacillus litoralis ERB031 strain.</title>
        <authorList>
            <person name="Lee S.-J."/>
            <person name="Park M.-K."/>
            <person name="Kim J.-Y."/>
            <person name="Lee Y.-J."/>
            <person name="Yi H."/>
            <person name="Bahn Y.-S."/>
            <person name="Kim J.F."/>
            <person name="Lee D.-W."/>
        </authorList>
    </citation>
    <scope>NUCLEOTIDE SEQUENCE [LARGE SCALE GENOMIC DNA]</scope>
    <source>
        <strain evidence="1 2">ERB 031</strain>
        <plasmid evidence="2">pldw-31</plasmid>
    </source>
</reference>
<dbReference type="Proteomes" id="UP000287756">
    <property type="component" value="Plasmid pLDW-31"/>
</dbReference>
<name>A0A410MJF6_9BACI</name>
<dbReference type="AlphaFoldDB" id="A0A410MJF6"/>
<keyword evidence="1" id="KW-0614">Plasmid</keyword>
<accession>A0A410MJF6</accession>
<protein>
    <submittedName>
        <fullName evidence="1">Uncharacterized protein</fullName>
    </submittedName>
</protein>
<gene>
    <name evidence="1" type="ORF">HLI_21665</name>
</gene>
<dbReference type="EMBL" id="CP026119">
    <property type="protein sequence ID" value="QAS54862.1"/>
    <property type="molecule type" value="Genomic_DNA"/>
</dbReference>
<dbReference type="KEGG" id="hli:HLI_21665"/>
<evidence type="ECO:0000313" key="2">
    <source>
        <dbReference type="Proteomes" id="UP000287756"/>
    </source>
</evidence>